<organism evidence="1">
    <name type="scientific">viral metagenome</name>
    <dbReference type="NCBI Taxonomy" id="1070528"/>
    <lineage>
        <taxon>unclassified sequences</taxon>
        <taxon>metagenomes</taxon>
        <taxon>organismal metagenomes</taxon>
    </lineage>
</organism>
<sequence length="34" mass="4313">MMMMMMIMIMMMMMKNLKKRIIFQLKKLMKLKKL</sequence>
<proteinExistence type="predicted"/>
<protein>
    <submittedName>
        <fullName evidence="1">Uncharacterized protein</fullName>
    </submittedName>
</protein>
<name>A0A6C0ETU9_9ZZZZ</name>
<dbReference type="AlphaFoldDB" id="A0A6C0ETU9"/>
<reference evidence="1" key="1">
    <citation type="journal article" date="2020" name="Nature">
        <title>Giant virus diversity and host interactions through global metagenomics.</title>
        <authorList>
            <person name="Schulz F."/>
            <person name="Roux S."/>
            <person name="Paez-Espino D."/>
            <person name="Jungbluth S."/>
            <person name="Walsh D.A."/>
            <person name="Denef V.J."/>
            <person name="McMahon K.D."/>
            <person name="Konstantinidis K.T."/>
            <person name="Eloe-Fadrosh E.A."/>
            <person name="Kyrpides N.C."/>
            <person name="Woyke T."/>
        </authorList>
    </citation>
    <scope>NUCLEOTIDE SEQUENCE</scope>
    <source>
        <strain evidence="1">GVMAG-M-3300009151-35</strain>
    </source>
</reference>
<dbReference type="EMBL" id="MN738908">
    <property type="protein sequence ID" value="QHT30705.1"/>
    <property type="molecule type" value="Genomic_DNA"/>
</dbReference>
<evidence type="ECO:0000313" key="1">
    <source>
        <dbReference type="EMBL" id="QHT30705.1"/>
    </source>
</evidence>
<accession>A0A6C0ETU9</accession>